<keyword evidence="2" id="KW-1185">Reference proteome</keyword>
<proteinExistence type="predicted"/>
<feature type="non-terminal residue" evidence="1">
    <location>
        <position position="1"/>
    </location>
</feature>
<accession>A0A0V1B9D9</accession>
<dbReference type="InParanoid" id="A0A0V1B9D9"/>
<sequence>LRQSSSAGARIHVSCGLCRLMKCVTVKTKISIEYQSWHVYKFFIKSSRDRNVPIRSIKVSRVEADIKLRTRKWIAVRNCEDESRILNDPHRITRERKVLVRSIKVSRVEADIKRLRTGKWTAGNALGIA</sequence>
<reference evidence="1 2" key="1">
    <citation type="submission" date="2015-01" db="EMBL/GenBank/DDBJ databases">
        <title>Evolution of Trichinella species and genotypes.</title>
        <authorList>
            <person name="Korhonen P.K."/>
            <person name="Edoardo P."/>
            <person name="Giuseppe L.R."/>
            <person name="Gasser R.B."/>
        </authorList>
    </citation>
    <scope>NUCLEOTIDE SEQUENCE [LARGE SCALE GENOMIC DNA]</scope>
    <source>
        <strain evidence="1">ISS3</strain>
    </source>
</reference>
<dbReference type="Proteomes" id="UP000054776">
    <property type="component" value="Unassembled WGS sequence"/>
</dbReference>
<name>A0A0V1B9D9_TRISP</name>
<dbReference type="EMBL" id="JYDH01000080">
    <property type="protein sequence ID" value="KRY33570.1"/>
    <property type="molecule type" value="Genomic_DNA"/>
</dbReference>
<organism evidence="1 2">
    <name type="scientific">Trichinella spiralis</name>
    <name type="common">Trichina worm</name>
    <dbReference type="NCBI Taxonomy" id="6334"/>
    <lineage>
        <taxon>Eukaryota</taxon>
        <taxon>Metazoa</taxon>
        <taxon>Ecdysozoa</taxon>
        <taxon>Nematoda</taxon>
        <taxon>Enoplea</taxon>
        <taxon>Dorylaimia</taxon>
        <taxon>Trichinellida</taxon>
        <taxon>Trichinellidae</taxon>
        <taxon>Trichinella</taxon>
    </lineage>
</organism>
<protein>
    <submittedName>
        <fullName evidence="1">Uncharacterized protein</fullName>
    </submittedName>
</protein>
<gene>
    <name evidence="1" type="ORF">T01_12107</name>
</gene>
<comment type="caution">
    <text evidence="1">The sequence shown here is derived from an EMBL/GenBank/DDBJ whole genome shotgun (WGS) entry which is preliminary data.</text>
</comment>
<evidence type="ECO:0000313" key="1">
    <source>
        <dbReference type="EMBL" id="KRY33570.1"/>
    </source>
</evidence>
<dbReference type="AlphaFoldDB" id="A0A0V1B9D9"/>
<evidence type="ECO:0000313" key="2">
    <source>
        <dbReference type="Proteomes" id="UP000054776"/>
    </source>
</evidence>